<dbReference type="PANTHER" id="PTHR43140">
    <property type="entry name" value="TYPE-1 RESTRICTION ENZYME ECOKI SPECIFICITY PROTEIN"/>
    <property type="match status" value="1"/>
</dbReference>
<protein>
    <recommendedName>
        <fullName evidence="4">Type I restriction modification DNA specificity domain-containing protein</fullName>
    </recommendedName>
</protein>
<feature type="domain" description="Type I restriction modification DNA specificity" evidence="4">
    <location>
        <begin position="15"/>
        <end position="172"/>
    </location>
</feature>
<evidence type="ECO:0000256" key="3">
    <source>
        <dbReference type="ARBA" id="ARBA00023125"/>
    </source>
</evidence>
<keyword evidence="2" id="KW-0680">Restriction system</keyword>
<name>A0A645CKW7_9ZZZZ</name>
<dbReference type="Pfam" id="PF01420">
    <property type="entry name" value="Methylase_S"/>
    <property type="match status" value="1"/>
</dbReference>
<dbReference type="Gene3D" id="3.90.220.20">
    <property type="entry name" value="DNA methylase specificity domains"/>
    <property type="match status" value="1"/>
</dbReference>
<reference evidence="5" key="1">
    <citation type="submission" date="2019-08" db="EMBL/GenBank/DDBJ databases">
        <authorList>
            <person name="Kucharzyk K."/>
            <person name="Murdoch R.W."/>
            <person name="Higgins S."/>
            <person name="Loffler F."/>
        </authorList>
    </citation>
    <scope>NUCLEOTIDE SEQUENCE</scope>
</reference>
<evidence type="ECO:0000256" key="1">
    <source>
        <dbReference type="ARBA" id="ARBA00010923"/>
    </source>
</evidence>
<evidence type="ECO:0000313" key="5">
    <source>
        <dbReference type="EMBL" id="MPM77585.1"/>
    </source>
</evidence>
<dbReference type="InterPro" id="IPR044946">
    <property type="entry name" value="Restrct_endonuc_typeI_TRD_sf"/>
</dbReference>
<dbReference type="InterPro" id="IPR000055">
    <property type="entry name" value="Restrct_endonuc_typeI_TRD"/>
</dbReference>
<gene>
    <name evidence="5" type="ORF">SDC9_124591</name>
</gene>
<comment type="caution">
    <text evidence="5">The sequence shown here is derived from an EMBL/GenBank/DDBJ whole genome shotgun (WGS) entry which is preliminary data.</text>
</comment>
<comment type="similarity">
    <text evidence="1">Belongs to the type-I restriction system S methylase family.</text>
</comment>
<keyword evidence="3" id="KW-0238">DNA-binding</keyword>
<dbReference type="EMBL" id="VSSQ01028045">
    <property type="protein sequence ID" value="MPM77585.1"/>
    <property type="molecule type" value="Genomic_DNA"/>
</dbReference>
<sequence>MPPIAEDEIPYDLPDGWVWCRLGGVVSLLEGEKASGNPLPYLEAKVLRGQKTPAIVDEGKFIKEGTKLILVDGENSGEIFISPMEGYMGSTFKVLHIVKALWLPFILRFIELHKDLFRNSKKGAAIPHLNKDIFFHLPLPLPPLAEQQRIVAKVDELMALCNKLKAARDISVKHITSNIVPFPQQGEDELEIGIAARGEMQELSEEAEQDIKEMFGDDCNG</sequence>
<dbReference type="PANTHER" id="PTHR43140:SF1">
    <property type="entry name" value="TYPE I RESTRICTION ENZYME ECOKI SPECIFICITY SUBUNIT"/>
    <property type="match status" value="1"/>
</dbReference>
<dbReference type="GO" id="GO:0003677">
    <property type="term" value="F:DNA binding"/>
    <property type="evidence" value="ECO:0007669"/>
    <property type="project" value="UniProtKB-KW"/>
</dbReference>
<dbReference type="SUPFAM" id="SSF116734">
    <property type="entry name" value="DNA methylase specificity domain"/>
    <property type="match status" value="1"/>
</dbReference>
<proteinExistence type="inferred from homology"/>
<dbReference type="InterPro" id="IPR051212">
    <property type="entry name" value="Type-I_RE_S_subunit"/>
</dbReference>
<dbReference type="AlphaFoldDB" id="A0A645CKW7"/>
<evidence type="ECO:0000256" key="2">
    <source>
        <dbReference type="ARBA" id="ARBA00022747"/>
    </source>
</evidence>
<dbReference type="GO" id="GO:0009307">
    <property type="term" value="P:DNA restriction-modification system"/>
    <property type="evidence" value="ECO:0007669"/>
    <property type="project" value="UniProtKB-KW"/>
</dbReference>
<accession>A0A645CKW7</accession>
<organism evidence="5">
    <name type="scientific">bioreactor metagenome</name>
    <dbReference type="NCBI Taxonomy" id="1076179"/>
    <lineage>
        <taxon>unclassified sequences</taxon>
        <taxon>metagenomes</taxon>
        <taxon>ecological metagenomes</taxon>
    </lineage>
</organism>
<evidence type="ECO:0000259" key="4">
    <source>
        <dbReference type="Pfam" id="PF01420"/>
    </source>
</evidence>